<evidence type="ECO:0000256" key="3">
    <source>
        <dbReference type="RuleBase" id="RU361155"/>
    </source>
</evidence>
<evidence type="ECO:0000256" key="1">
    <source>
        <dbReference type="ARBA" id="ARBA00022679"/>
    </source>
</evidence>
<evidence type="ECO:0000256" key="2">
    <source>
        <dbReference type="ARBA" id="ARBA00023180"/>
    </source>
</evidence>
<organism evidence="6 7">
    <name type="scientific">Oikopleura dioica</name>
    <name type="common">Tunicate</name>
    <dbReference type="NCBI Taxonomy" id="34765"/>
    <lineage>
        <taxon>Eukaryota</taxon>
        <taxon>Metazoa</taxon>
        <taxon>Chordata</taxon>
        <taxon>Tunicata</taxon>
        <taxon>Appendicularia</taxon>
        <taxon>Copelata</taxon>
        <taxon>Oikopleuridae</taxon>
        <taxon>Oikopleura</taxon>
    </lineage>
</organism>
<feature type="domain" description="Sulfotransferase" evidence="5">
    <location>
        <begin position="85"/>
        <end position="376"/>
    </location>
</feature>
<dbReference type="EC" id="2.8.2.-" evidence="3"/>
<dbReference type="InterPro" id="IPR000863">
    <property type="entry name" value="Sulfotransferase_dom"/>
</dbReference>
<dbReference type="InterPro" id="IPR027417">
    <property type="entry name" value="P-loop_NTPase"/>
</dbReference>
<sequence>MGRYGRAYTISNVLLAIYVTAFCYFNREKLKLFFNGDLDFSAAKLMDISNTEYPPGPTAEPTSLPSHINEVGFQELVDNFPLWSPKFIIVGVMKCGTGAAHTFLGNHPNAVPATAEAYFFNKDKNYEQGFTYYRKFFLRVGHKQQPYVHYEKSPTYYRSLTAPPRMKEMNETLKVVNVVCDNVKRTLSRYLHIKTHTDDGHFSHNHLSLIGQTLEEFQVNLRNTIRTFGAFLEDVKNNEGDGTIEGLIKALSYRFKHKMRPFGIRATQDKIELILSDGFYAVFHKYWQQFFPDDQLLVVDGGQFLKTPWEPMVEIQRHVGLSERINSSSFTFRDGMDVPCFIDAQENVNCLPEQKGRSLHKSLDMDVVRALHELYRPFDAYFAQKVLHRSPFQWNYGLEAP</sequence>
<evidence type="ECO:0000313" key="6">
    <source>
        <dbReference type="EMBL" id="CAG5078892.1"/>
    </source>
</evidence>
<accession>A0ABN7RJ22</accession>
<reference evidence="6 7" key="1">
    <citation type="submission" date="2021-04" db="EMBL/GenBank/DDBJ databases">
        <authorList>
            <person name="Bliznina A."/>
        </authorList>
    </citation>
    <scope>NUCLEOTIDE SEQUENCE [LARGE SCALE GENOMIC DNA]</scope>
</reference>
<comment type="similarity">
    <text evidence="3">Belongs to the sulfotransferase 1 family.</text>
</comment>
<dbReference type="SUPFAM" id="SSF52540">
    <property type="entry name" value="P-loop containing nucleoside triphosphate hydrolases"/>
    <property type="match status" value="1"/>
</dbReference>
<proteinExistence type="inferred from homology"/>
<dbReference type="InterPro" id="IPR037359">
    <property type="entry name" value="NST/OST"/>
</dbReference>
<dbReference type="Gene3D" id="3.40.50.300">
    <property type="entry name" value="P-loop containing nucleotide triphosphate hydrolases"/>
    <property type="match status" value="1"/>
</dbReference>
<keyword evidence="4" id="KW-0472">Membrane</keyword>
<name>A0ABN7RJ22_OIKDI</name>
<keyword evidence="7" id="KW-1185">Reference proteome</keyword>
<gene>
    <name evidence="6" type="ORF">OKIOD_LOCUS673</name>
</gene>
<dbReference type="EMBL" id="OU015568">
    <property type="protein sequence ID" value="CAG5078892.1"/>
    <property type="molecule type" value="Genomic_DNA"/>
</dbReference>
<dbReference type="PANTHER" id="PTHR10605">
    <property type="entry name" value="HEPARAN SULFATE SULFOTRANSFERASE"/>
    <property type="match status" value="1"/>
</dbReference>
<feature type="transmembrane region" description="Helical" evidence="4">
    <location>
        <begin position="6"/>
        <end position="25"/>
    </location>
</feature>
<dbReference type="PANTHER" id="PTHR10605:SF56">
    <property type="entry name" value="BIFUNCTIONAL HEPARAN SULFATE N-DEACETYLASE_N-SULFOTRANSFERASE"/>
    <property type="match status" value="1"/>
</dbReference>
<protein>
    <recommendedName>
        <fullName evidence="3">Sulfotransferase</fullName>
        <ecNumber evidence="3">2.8.2.-</ecNumber>
    </recommendedName>
</protein>
<dbReference type="Pfam" id="PF00685">
    <property type="entry name" value="Sulfotransfer_1"/>
    <property type="match status" value="1"/>
</dbReference>
<keyword evidence="4" id="KW-0812">Transmembrane</keyword>
<dbReference type="Proteomes" id="UP001158576">
    <property type="component" value="Chromosome PAR"/>
</dbReference>
<keyword evidence="2" id="KW-0325">Glycoprotein</keyword>
<evidence type="ECO:0000259" key="5">
    <source>
        <dbReference type="Pfam" id="PF00685"/>
    </source>
</evidence>
<evidence type="ECO:0000256" key="4">
    <source>
        <dbReference type="SAM" id="Phobius"/>
    </source>
</evidence>
<keyword evidence="4" id="KW-1133">Transmembrane helix</keyword>
<evidence type="ECO:0000313" key="7">
    <source>
        <dbReference type="Proteomes" id="UP001158576"/>
    </source>
</evidence>
<keyword evidence="1 3" id="KW-0808">Transferase</keyword>